<name>A0A1B2DJB2_9BACL</name>
<dbReference type="InterPro" id="IPR001638">
    <property type="entry name" value="Solute-binding_3/MltF_N"/>
</dbReference>
<dbReference type="PANTHER" id="PTHR35936">
    <property type="entry name" value="MEMBRANE-BOUND LYTIC MUREIN TRANSGLYCOSYLASE F"/>
    <property type="match status" value="1"/>
</dbReference>
<evidence type="ECO:0000313" key="3">
    <source>
        <dbReference type="EMBL" id="ANY67789.1"/>
    </source>
</evidence>
<dbReference type="SMART" id="SM00062">
    <property type="entry name" value="PBPb"/>
    <property type="match status" value="1"/>
</dbReference>
<dbReference type="AlphaFoldDB" id="A0A1B2DJB2"/>
<accession>A0A1B2DJB2</accession>
<evidence type="ECO:0000256" key="1">
    <source>
        <dbReference type="ARBA" id="ARBA00022729"/>
    </source>
</evidence>
<keyword evidence="1" id="KW-0732">Signal</keyword>
<proteinExistence type="predicted"/>
<dbReference type="EMBL" id="CP016808">
    <property type="protein sequence ID" value="ANY67789.1"/>
    <property type="molecule type" value="Genomic_DNA"/>
</dbReference>
<gene>
    <name evidence="3" type="ORF">BBD42_15930</name>
</gene>
<dbReference type="CDD" id="cd13530">
    <property type="entry name" value="PBP2_peptides_like"/>
    <property type="match status" value="1"/>
</dbReference>
<dbReference type="RefSeq" id="WP_172455518.1">
    <property type="nucleotide sequence ID" value="NZ_CP016808.1"/>
</dbReference>
<dbReference type="Pfam" id="PF00497">
    <property type="entry name" value="SBP_bac_3"/>
    <property type="match status" value="1"/>
</dbReference>
<feature type="domain" description="Solute-binding protein family 3/N-terminal" evidence="2">
    <location>
        <begin position="98"/>
        <end position="329"/>
    </location>
</feature>
<dbReference type="SUPFAM" id="SSF53850">
    <property type="entry name" value="Periplasmic binding protein-like II"/>
    <property type="match status" value="1"/>
</dbReference>
<dbReference type="Gene3D" id="3.40.190.10">
    <property type="entry name" value="Periplasmic binding protein-like II"/>
    <property type="match status" value="2"/>
</dbReference>
<evidence type="ECO:0000259" key="2">
    <source>
        <dbReference type="SMART" id="SM00062"/>
    </source>
</evidence>
<reference evidence="3" key="1">
    <citation type="submission" date="2016-08" db="EMBL/GenBank/DDBJ databases">
        <title>Complete Genome Seqeunce of Paenibacillus sp. BIHB 4019 from tea rhizoplane.</title>
        <authorList>
            <person name="Thakur R."/>
            <person name="Swarnkar M.K."/>
            <person name="Gulati A."/>
        </authorList>
    </citation>
    <scope>NUCLEOTIDE SEQUENCE [LARGE SCALE GENOMIC DNA]</scope>
    <source>
        <strain evidence="3">BIHB4019</strain>
    </source>
</reference>
<sequence length="330" mass="36427">MIGKYDRLAFCLFLVLVIGFITASCASMSQQAYQLKSDKQAHAASPAASSPSPASSAVPAAKAGVGENAGSKAELPVYTEEQLKAYPEDIRDILSRGKLRVALYKEDRYPFFYVDDQGVLRGSDVELANDIALKLGVQAAFIRTADSFNEVINQVSLGEADIGVSKLSITLERAKRVLFSDAYLNLKQALLINRMQLAAITEKGDAADPLALIQGRGEQVGIVGGTSYAGFAQELFPNQSQASYPNSAELFDGVRQGDVLAVVYDAFEISRYLKKYPSYSLQLQFVQLDDHDDDIAIAVDPQRYHLHQWINTYLHMEQKEIQKRLENFDI</sequence>
<protein>
    <recommendedName>
        <fullName evidence="2">Solute-binding protein family 3/N-terminal domain-containing protein</fullName>
    </recommendedName>
</protein>
<dbReference type="PROSITE" id="PS51257">
    <property type="entry name" value="PROKAR_LIPOPROTEIN"/>
    <property type="match status" value="1"/>
</dbReference>
<organism evidence="3">
    <name type="scientific">Paenibacillus sp. BIHB 4019</name>
    <dbReference type="NCBI Taxonomy" id="1870819"/>
    <lineage>
        <taxon>Bacteria</taxon>
        <taxon>Bacillati</taxon>
        <taxon>Bacillota</taxon>
        <taxon>Bacilli</taxon>
        <taxon>Bacillales</taxon>
        <taxon>Paenibacillaceae</taxon>
        <taxon>Paenibacillus</taxon>
    </lineage>
</organism>
<dbReference type="PANTHER" id="PTHR35936:SF19">
    <property type="entry name" value="AMINO-ACID-BINDING PROTEIN YXEM-RELATED"/>
    <property type="match status" value="1"/>
</dbReference>